<dbReference type="Proteomes" id="UP000282977">
    <property type="component" value="Unassembled WGS sequence"/>
</dbReference>
<evidence type="ECO:0000313" key="2">
    <source>
        <dbReference type="Proteomes" id="UP000282977"/>
    </source>
</evidence>
<protein>
    <submittedName>
        <fullName evidence="1">Uncharacterized protein</fullName>
    </submittedName>
</protein>
<dbReference type="OrthoDB" id="7428630at2"/>
<gene>
    <name evidence="1" type="ORF">ENE74_13970</name>
</gene>
<dbReference type="RefSeq" id="WP_127691545.1">
    <property type="nucleotide sequence ID" value="NZ_RZUL01000005.1"/>
</dbReference>
<accession>A0A437J528</accession>
<dbReference type="EMBL" id="RZUL01000005">
    <property type="protein sequence ID" value="RVT39847.1"/>
    <property type="molecule type" value="Genomic_DNA"/>
</dbReference>
<reference evidence="1 2" key="1">
    <citation type="submission" date="2019-01" db="EMBL/GenBank/DDBJ databases">
        <authorList>
            <person name="Chen W.-M."/>
        </authorList>
    </citation>
    <scope>NUCLEOTIDE SEQUENCE [LARGE SCALE GENOMIC DNA]</scope>
    <source>
        <strain evidence="1 2">TLA-22</strain>
    </source>
</reference>
<name>A0A437J528_9SPHN</name>
<organism evidence="1 2">
    <name type="scientific">Sphingobium algorifonticola</name>
    <dbReference type="NCBI Taxonomy" id="2008318"/>
    <lineage>
        <taxon>Bacteria</taxon>
        <taxon>Pseudomonadati</taxon>
        <taxon>Pseudomonadota</taxon>
        <taxon>Alphaproteobacteria</taxon>
        <taxon>Sphingomonadales</taxon>
        <taxon>Sphingomonadaceae</taxon>
        <taxon>Sphingobium</taxon>
    </lineage>
</organism>
<proteinExistence type="predicted"/>
<evidence type="ECO:0000313" key="1">
    <source>
        <dbReference type="EMBL" id="RVT39847.1"/>
    </source>
</evidence>
<comment type="caution">
    <text evidence="1">The sequence shown here is derived from an EMBL/GenBank/DDBJ whole genome shotgun (WGS) entry which is preliminary data.</text>
</comment>
<keyword evidence="2" id="KW-1185">Reference proteome</keyword>
<sequence>MRKRRALVLRTESAGHPFRRSLPPHVLVMPRHDPPVKGDESDWKLFGLSFAAFFTAFYSFIA</sequence>
<dbReference type="AlphaFoldDB" id="A0A437J528"/>